<proteinExistence type="predicted"/>
<dbReference type="EMBL" id="LGRX02027242">
    <property type="protein sequence ID" value="KAK3249608.1"/>
    <property type="molecule type" value="Genomic_DNA"/>
</dbReference>
<dbReference type="AlphaFoldDB" id="A0AAE0F2P9"/>
<reference evidence="2 3" key="1">
    <citation type="journal article" date="2015" name="Genome Biol. Evol.">
        <title>Comparative Genomics of a Bacterivorous Green Alga Reveals Evolutionary Causalities and Consequences of Phago-Mixotrophic Mode of Nutrition.</title>
        <authorList>
            <person name="Burns J.A."/>
            <person name="Paasch A."/>
            <person name="Narechania A."/>
            <person name="Kim E."/>
        </authorList>
    </citation>
    <scope>NUCLEOTIDE SEQUENCE [LARGE SCALE GENOMIC DNA]</scope>
    <source>
        <strain evidence="2 3">PLY_AMNH</strain>
    </source>
</reference>
<gene>
    <name evidence="2" type="ORF">CYMTET_40969</name>
</gene>
<comment type="caution">
    <text evidence="2">The sequence shown here is derived from an EMBL/GenBank/DDBJ whole genome shotgun (WGS) entry which is preliminary data.</text>
</comment>
<accession>A0AAE0F2P9</accession>
<evidence type="ECO:0000256" key="1">
    <source>
        <dbReference type="SAM" id="MobiDB-lite"/>
    </source>
</evidence>
<feature type="compositionally biased region" description="Basic residues" evidence="1">
    <location>
        <begin position="56"/>
        <end position="73"/>
    </location>
</feature>
<keyword evidence="3" id="KW-1185">Reference proteome</keyword>
<protein>
    <submittedName>
        <fullName evidence="2">Uncharacterized protein</fullName>
    </submittedName>
</protein>
<evidence type="ECO:0000313" key="2">
    <source>
        <dbReference type="EMBL" id="KAK3249608.1"/>
    </source>
</evidence>
<name>A0AAE0F2P9_9CHLO</name>
<evidence type="ECO:0000313" key="3">
    <source>
        <dbReference type="Proteomes" id="UP001190700"/>
    </source>
</evidence>
<dbReference type="Proteomes" id="UP001190700">
    <property type="component" value="Unassembled WGS sequence"/>
</dbReference>
<feature type="region of interest" description="Disordered" evidence="1">
    <location>
        <begin position="53"/>
        <end position="73"/>
    </location>
</feature>
<sequence length="192" mass="22173">MKDIKRAKRNRMESATLSIFMMIFLNGPTISSKKAVHDLIMRAYKKWVSINARNSNKSHRTSRPKPKKKSDRRKLSHFLSGAYDILSSDEDDDVEAEATAVVDVDDNREIDQEPEMCTLDFPGEQGFAIVTSAPVELLYRKNLKGKWVAHRFHDKWYVGFYKYTVSSGKLSGKHAVYYADDKLVYKQARPEY</sequence>
<organism evidence="2 3">
    <name type="scientific">Cymbomonas tetramitiformis</name>
    <dbReference type="NCBI Taxonomy" id="36881"/>
    <lineage>
        <taxon>Eukaryota</taxon>
        <taxon>Viridiplantae</taxon>
        <taxon>Chlorophyta</taxon>
        <taxon>Pyramimonadophyceae</taxon>
        <taxon>Pyramimonadales</taxon>
        <taxon>Pyramimonadaceae</taxon>
        <taxon>Cymbomonas</taxon>
    </lineage>
</organism>